<feature type="compositionally biased region" description="Basic residues" evidence="1">
    <location>
        <begin position="1187"/>
        <end position="1199"/>
    </location>
</feature>
<evidence type="ECO:0000256" key="1">
    <source>
        <dbReference type="SAM" id="MobiDB-lite"/>
    </source>
</evidence>
<feature type="compositionally biased region" description="Basic residues" evidence="1">
    <location>
        <begin position="1232"/>
        <end position="1245"/>
    </location>
</feature>
<feature type="region of interest" description="Disordered" evidence="1">
    <location>
        <begin position="629"/>
        <end position="742"/>
    </location>
</feature>
<feature type="region of interest" description="Disordered" evidence="1">
    <location>
        <begin position="1723"/>
        <end position="1757"/>
    </location>
</feature>
<evidence type="ECO:0000313" key="3">
    <source>
        <dbReference type="Proteomes" id="UP000002700"/>
    </source>
</evidence>
<dbReference type="EMBL" id="CP000125">
    <property type="protein sequence ID" value="ABA51660.1"/>
    <property type="molecule type" value="Genomic_DNA"/>
</dbReference>
<feature type="region of interest" description="Disordered" evidence="1">
    <location>
        <begin position="189"/>
        <end position="213"/>
    </location>
</feature>
<feature type="region of interest" description="Disordered" evidence="1">
    <location>
        <begin position="1280"/>
        <end position="1302"/>
    </location>
</feature>
<sequence length="1788" mass="201383">MTRPVGRAPRPHRARRGPQHPCVAFEPHRQHLLQPAQRRIVVLGARVAPVEPRIRAAERALHELPLLLERQWLELHAEMRGVDAGHAHRKMERAIAAAHAYVERIAERDARERHRVEPQAARRIILRVARGRRAVGEQQRRRHPHRDPVRDAHLFRLARDRERRAEHREVVQRPRDVHQDRRRFVAAARGETHAARRDRRDVQHEQREIGPGRRPVDVAFVDAPALRGHVEAAVPRAQERERRRQRDVPREHRFVHLGPERMPKAPLHPRVRDVRERHVRQHVARERERRRVDEIQMEEQIRDRHRQEHEPRDAVEEMQHRVAVAHALEEAEAAADERVVDPEDLRHPARPARALPDVAREAFGREAGGLHGRQIGARVAAAVQLERGVRILGDGLDRDAADCFERAALEHRARTAEERGVPQIVARLHEAIEQAALVRHAAERAEVALERVRREEMMRRLHERTVRIAKECAHRRLQERARRHVIAVEDRDVFAVRARKRAVDVAGLRVAIVVARQIADARVARERLELRAAAVVEQIDVELVRRPIEALRGEDRRLHDRERLVVRRNVDVDARPAGGIVRQARDRALERPRGLHEAEHEDEPRVRLGRVQQIADARLDRCAQIERLGAAPPDVAGHREQRERRERERRQAAGHAAQRERERGERREERELAGGRERRRAGREPQRNARRRARRQQPAACDGPLRAVLEARAPAVPRQTGEPGVDAPPRAAREHERRHERRVDPCERIARARSPFMRRAHERAPEPIARAARLRHAPLRGGPQNRRAQPVAHDIAPARRGRVKEHAHEPVERRTLGGHAETARDPAAHARRRAADSPAPCRARRHARAPAALRAACVSSHAPTQPATPCRSCDACECGASSKNHVPRASASGSAASRCTRCSSTTPGPVAARSIASTSRCMSRAGFRRFTTMCNAPAPVLVPVLAWILARVPAPEPEHTPAHTPAARNSGSRAAAVAHAAGSGGTTHSARSAQRSACAACCDGKRAVSISVTPSAGKSMSASARASHSGSAASRASHASACAGSTWPYGTNSTPSALRHVCACHAACAPASACAMPAGANASSPSCTPSRFCGSKSSATTGRPSRASSAASAAVSIVRPAPPVVETIAIVLIARPAVRAARPRAATGHAMRPARSRSEPGRCDRSRAATAARGPRRRATRQTGSPRRSRCRRKSRRSSAKSFSLPGAQRHRVARGGAGAHAGDRAGVVRSARSRRARRRGQRRVRYVRRRLRRRYDDLRRGGRCPRGLRCGRQRERRAPRWSVRRGARARRRRRARHMRRMRRHMRRHRLGGRFAVARRRRSAGRARRHRRRRKEIAVIRDRRTPVRRVERIQLMLDAVLREMHDAIRDPLDRHVEEVAEHVVRIGELAGEQEQIQVLRVGGQHVARAARRARAQRVRVRDAGQQGQLHERMRQREHRAALEHRARLRAERADGQIAERRVAERRGERGPIVGRDRARVQLALQRAQHREHARERQVARDDLVRAEVQREQLELMAHRLAALDDDDLQRAAAPQAQRMDRRAQRFELRAAGKRQHRARRMRAGARGEHRVIVVDDFPIARHPRFALDHAAADDDARLVEREPRAAARRVRAGRRHGREPSVADEAQRAHLARGDRAARAPEIDPPAQLAVRALQLRDARARAVKAAARGARAIGDEERGAIVGAVLRARAAEHAVTRLGCVRCIGCVGQRGRVPRIGAARGRLRRPRIDQQHERDPTRTAPAGQRPPLVRQRDRIVPTEPALRAFDEIQRVRTEAVAPQRAQAADEA</sequence>
<protein>
    <submittedName>
        <fullName evidence="2">Uncharacterized protein</fullName>
    </submittedName>
</protein>
<feature type="region of interest" description="Disordered" evidence="1">
    <location>
        <begin position="583"/>
        <end position="608"/>
    </location>
</feature>
<feature type="compositionally biased region" description="Basic and acidic residues" evidence="1">
    <location>
        <begin position="1727"/>
        <end position="1738"/>
    </location>
</feature>
<organism evidence="2 3">
    <name type="scientific">Burkholderia pseudomallei (strain 1710b)</name>
    <dbReference type="NCBI Taxonomy" id="320372"/>
    <lineage>
        <taxon>Bacteria</taxon>
        <taxon>Pseudomonadati</taxon>
        <taxon>Pseudomonadota</taxon>
        <taxon>Betaproteobacteria</taxon>
        <taxon>Burkholderiales</taxon>
        <taxon>Burkholderiaceae</taxon>
        <taxon>Burkholderia</taxon>
        <taxon>pseudomallei group</taxon>
    </lineage>
</organism>
<gene>
    <name evidence="2" type="ordered locus">BURPS1710b_A0627</name>
</gene>
<feature type="region of interest" description="Disordered" evidence="1">
    <location>
        <begin position="956"/>
        <end position="989"/>
    </location>
</feature>
<evidence type="ECO:0000313" key="2">
    <source>
        <dbReference type="EMBL" id="ABA51660.1"/>
    </source>
</evidence>
<feature type="compositionally biased region" description="Basic and acidic residues" evidence="1">
    <location>
        <begin position="804"/>
        <end position="828"/>
    </location>
</feature>
<accession>Q3JKW7</accession>
<feature type="compositionally biased region" description="Basic and acidic residues" evidence="1">
    <location>
        <begin position="1156"/>
        <end position="1167"/>
    </location>
</feature>
<feature type="compositionally biased region" description="Basic and acidic residues" evidence="1">
    <location>
        <begin position="731"/>
        <end position="742"/>
    </location>
</feature>
<dbReference type="Proteomes" id="UP000002700">
    <property type="component" value="Chromosome II"/>
</dbReference>
<feature type="compositionally biased region" description="Basic and acidic residues" evidence="1">
    <location>
        <begin position="583"/>
        <end position="606"/>
    </location>
</feature>
<feature type="region of interest" description="Disordered" evidence="1">
    <location>
        <begin position="1140"/>
        <end position="1245"/>
    </location>
</feature>
<feature type="compositionally biased region" description="Low complexity" evidence="1">
    <location>
        <begin position="970"/>
        <end position="989"/>
    </location>
</feature>
<reference evidence="2 3" key="1">
    <citation type="submission" date="2005-09" db="EMBL/GenBank/DDBJ databases">
        <authorList>
            <person name="Woods D.E."/>
            <person name="Nierman W.C."/>
        </authorList>
    </citation>
    <scope>NUCLEOTIDE SEQUENCE [LARGE SCALE GENOMIC DNA]</scope>
    <source>
        <strain evidence="2 3">1710b</strain>
    </source>
</reference>
<feature type="compositionally biased region" description="Basic and acidic residues" evidence="1">
    <location>
        <begin position="190"/>
        <end position="213"/>
    </location>
</feature>
<feature type="region of interest" description="Disordered" evidence="1">
    <location>
        <begin position="884"/>
        <end position="914"/>
    </location>
</feature>
<dbReference type="HOGENOM" id="CLU_238396_0_0_4"/>
<name>Q3JKW7_BURP1</name>
<feature type="compositionally biased region" description="Low complexity" evidence="1">
    <location>
        <begin position="887"/>
        <end position="908"/>
    </location>
</feature>
<dbReference type="KEGG" id="bpm:BURPS1710b_A0627"/>
<feature type="region of interest" description="Disordered" evidence="1">
    <location>
        <begin position="799"/>
        <end position="845"/>
    </location>
</feature>
<dbReference type="EnsemblBacteria" id="ABA51660">
    <property type="protein sequence ID" value="ABA51660"/>
    <property type="gene ID" value="BURPS1710b_A0627"/>
</dbReference>
<proteinExistence type="predicted"/>
<feature type="compositionally biased region" description="Basic and acidic residues" evidence="1">
    <location>
        <begin position="636"/>
        <end position="687"/>
    </location>
</feature>